<proteinExistence type="predicted"/>
<accession>A0A6A0B6Y4</accession>
<keyword evidence="2" id="KW-1185">Reference proteome</keyword>
<gene>
    <name evidence="1" type="ORF">Hs20B_06590</name>
</gene>
<evidence type="ECO:0000313" key="2">
    <source>
        <dbReference type="Proteomes" id="UP000475928"/>
    </source>
</evidence>
<dbReference type="RefSeq" id="WP_172355614.1">
    <property type="nucleotide sequence ID" value="NZ_BLLH01000002.1"/>
</dbReference>
<evidence type="ECO:0008006" key="3">
    <source>
        <dbReference type="Google" id="ProtNLM"/>
    </source>
</evidence>
<sequence>MSQTKLLLEVVQDIQTLADSLQVLCDALLANESKVEVETPVAKSKMKAKTKESKLSLEDVRAVLASKSQAGKTAEVRELIEKYGANKLSDVNAKHYADLLKDAEAL</sequence>
<reference evidence="1 2" key="1">
    <citation type="submission" date="2020-02" db="EMBL/GenBank/DDBJ databases">
        <title>Draft genome sequence of Lactococcus sp. Hs20B0-1.</title>
        <authorList>
            <person name="Noda S."/>
            <person name="Yuki M."/>
            <person name="Ohkuma M."/>
        </authorList>
    </citation>
    <scope>NUCLEOTIDE SEQUENCE [LARGE SCALE GENOMIC DNA]</scope>
    <source>
        <strain evidence="1 2">Hs20B0-1</strain>
    </source>
</reference>
<name>A0A6A0B6Y4_9LACT</name>
<comment type="caution">
    <text evidence="1">The sequence shown here is derived from an EMBL/GenBank/DDBJ whole genome shotgun (WGS) entry which is preliminary data.</text>
</comment>
<dbReference type="Proteomes" id="UP000475928">
    <property type="component" value="Unassembled WGS sequence"/>
</dbReference>
<dbReference type="EMBL" id="BLLH01000002">
    <property type="protein sequence ID" value="GFH40261.1"/>
    <property type="molecule type" value="Genomic_DNA"/>
</dbReference>
<organism evidence="1 2">
    <name type="scientific">Pseudolactococcus insecticola</name>
    <dbReference type="NCBI Taxonomy" id="2709158"/>
    <lineage>
        <taxon>Bacteria</taxon>
        <taxon>Bacillati</taxon>
        <taxon>Bacillota</taxon>
        <taxon>Bacilli</taxon>
        <taxon>Lactobacillales</taxon>
        <taxon>Streptococcaceae</taxon>
        <taxon>Pseudolactococcus</taxon>
    </lineage>
</organism>
<dbReference type="AlphaFoldDB" id="A0A6A0B6Y4"/>
<protein>
    <recommendedName>
        <fullName evidence="3">rRNA biogenesis protein rrp5</fullName>
    </recommendedName>
</protein>
<evidence type="ECO:0000313" key="1">
    <source>
        <dbReference type="EMBL" id="GFH40261.1"/>
    </source>
</evidence>